<dbReference type="EMBL" id="JBJQND010000015">
    <property type="protein sequence ID" value="KAL3853024.1"/>
    <property type="molecule type" value="Genomic_DNA"/>
</dbReference>
<evidence type="ECO:0000256" key="3">
    <source>
        <dbReference type="SAM" id="MobiDB-lite"/>
    </source>
</evidence>
<dbReference type="PIRSF" id="PIRSF037037">
    <property type="entry name" value="Kelch-like_protein_gigaxonin"/>
    <property type="match status" value="1"/>
</dbReference>
<evidence type="ECO:0000256" key="2">
    <source>
        <dbReference type="ARBA" id="ARBA00022737"/>
    </source>
</evidence>
<evidence type="ECO:0000313" key="5">
    <source>
        <dbReference type="EMBL" id="KAL3853024.1"/>
    </source>
</evidence>
<protein>
    <recommendedName>
        <fullName evidence="4">BTB domain-containing protein</fullName>
    </recommendedName>
</protein>
<dbReference type="PROSITE" id="PS50097">
    <property type="entry name" value="BTB"/>
    <property type="match status" value="1"/>
</dbReference>
<keyword evidence="2" id="KW-0677">Repeat</keyword>
<dbReference type="Gene3D" id="1.25.40.420">
    <property type="match status" value="1"/>
</dbReference>
<feature type="domain" description="BTB" evidence="4">
    <location>
        <begin position="46"/>
        <end position="113"/>
    </location>
</feature>
<dbReference type="AlphaFoldDB" id="A0ABD3UU74"/>
<dbReference type="PANTHER" id="PTHR45632:SF3">
    <property type="entry name" value="KELCH-LIKE PROTEIN 32"/>
    <property type="match status" value="1"/>
</dbReference>
<feature type="compositionally biased region" description="Low complexity" evidence="3">
    <location>
        <begin position="9"/>
        <end position="22"/>
    </location>
</feature>
<dbReference type="SMART" id="SM00225">
    <property type="entry name" value="BTB"/>
    <property type="match status" value="1"/>
</dbReference>
<feature type="region of interest" description="Disordered" evidence="3">
    <location>
        <begin position="1"/>
        <end position="26"/>
    </location>
</feature>
<dbReference type="Pfam" id="PF01344">
    <property type="entry name" value="Kelch_1"/>
    <property type="match status" value="1"/>
</dbReference>
<gene>
    <name evidence="5" type="ORF">ACJMK2_016610</name>
    <name evidence="6" type="ORF">ACJMK2_016615</name>
</gene>
<sequence length="589" mass="67388">MMLTFLGQSASSDDVSSETSTSYKSGEHSGYLIQNMDKFREDKGFTDITIDVEGRQFACHKVILAAGSPYFRSMFSSGMEECRKEVIELKHLDSEVFEQVLRFIYTGHVNINQRLVEDVFTQAHILQISTLVDLCVEFFKANMNDNNCLAALTLADIHAHQPLYEFAKELTCQYFHLLAKEEDIYKLSSECIIDLLKDRRLNCPIEEVVLETALKWLETDLHKRKAYRYKLLETIKFPFLSKVTLLDVVANCTHVMNDERGKELFEDAMVYHTLPARRPMLSSYQITPRWSFPVIEIAVLLGGRLSDGLSNDVECYTSESKEPFSLRQLPFKKRNEYAVCVVGNNIFVSGGLRSAEFWKYDSSFDMWMKGANLLNARRRHGMAAVDDHIYVLGGFDEDNVLSTVESWQFESNKWEDSGVLAQPVENMGFVSFGKKIYLFGGKNHNEVVTNCVQCYDTATRQCCCILTSELPANDMCLTAVVLNSQIYVVGLEGVFRFSPQTETWEILPEQEDCRDFVSLAVLDEKIYAFGGRRRGAKDYLYTDIIECFDPKLNRWSRAGNMPVAMYSYGCTRIIMNKKVKIEQNSLFGD</sequence>
<dbReference type="InterPro" id="IPR011705">
    <property type="entry name" value="BACK"/>
</dbReference>
<dbReference type="EMBL" id="JBJQND010000015">
    <property type="protein sequence ID" value="KAL3853029.1"/>
    <property type="molecule type" value="Genomic_DNA"/>
</dbReference>
<dbReference type="InterPro" id="IPR015915">
    <property type="entry name" value="Kelch-typ_b-propeller"/>
</dbReference>
<evidence type="ECO:0000313" key="6">
    <source>
        <dbReference type="EMBL" id="KAL3853029.1"/>
    </source>
</evidence>
<dbReference type="InterPro" id="IPR011333">
    <property type="entry name" value="SKP1/BTB/POZ_sf"/>
</dbReference>
<keyword evidence="1" id="KW-0880">Kelch repeat</keyword>
<dbReference type="Pfam" id="PF07707">
    <property type="entry name" value="BACK"/>
    <property type="match status" value="1"/>
</dbReference>
<dbReference type="SMART" id="SM00612">
    <property type="entry name" value="Kelch"/>
    <property type="match status" value="4"/>
</dbReference>
<reference evidence="5 7" key="1">
    <citation type="submission" date="2024-11" db="EMBL/GenBank/DDBJ databases">
        <title>Chromosome-level genome assembly of the freshwater bivalve Anodonta woodiana.</title>
        <authorList>
            <person name="Chen X."/>
        </authorList>
    </citation>
    <scope>NUCLEOTIDE SEQUENCE [LARGE SCALE GENOMIC DNA]</scope>
    <source>
        <strain evidence="5">MN2024</strain>
        <tissue evidence="5">Gills</tissue>
    </source>
</reference>
<proteinExistence type="predicted"/>
<dbReference type="SMART" id="SM00875">
    <property type="entry name" value="BACK"/>
    <property type="match status" value="1"/>
</dbReference>
<keyword evidence="7" id="KW-1185">Reference proteome</keyword>
<dbReference type="Gene3D" id="3.30.710.10">
    <property type="entry name" value="Potassium Channel Kv1.1, Chain A"/>
    <property type="match status" value="1"/>
</dbReference>
<dbReference type="Proteomes" id="UP001634394">
    <property type="component" value="Unassembled WGS sequence"/>
</dbReference>
<dbReference type="Gene3D" id="2.120.10.80">
    <property type="entry name" value="Kelch-type beta propeller"/>
    <property type="match status" value="2"/>
</dbReference>
<dbReference type="Pfam" id="PF24681">
    <property type="entry name" value="Kelch_KLHDC2_KLHL20_DRC7"/>
    <property type="match status" value="1"/>
</dbReference>
<evidence type="ECO:0000313" key="7">
    <source>
        <dbReference type="Proteomes" id="UP001634394"/>
    </source>
</evidence>
<evidence type="ECO:0000259" key="4">
    <source>
        <dbReference type="PROSITE" id="PS50097"/>
    </source>
</evidence>
<dbReference type="Pfam" id="PF00651">
    <property type="entry name" value="BTB"/>
    <property type="match status" value="1"/>
</dbReference>
<dbReference type="SUPFAM" id="SSF117281">
    <property type="entry name" value="Kelch motif"/>
    <property type="match status" value="1"/>
</dbReference>
<comment type="caution">
    <text evidence="5">The sequence shown here is derived from an EMBL/GenBank/DDBJ whole genome shotgun (WGS) entry which is preliminary data.</text>
</comment>
<dbReference type="InterPro" id="IPR006652">
    <property type="entry name" value="Kelch_1"/>
</dbReference>
<name>A0ABD3UU74_SINWO</name>
<dbReference type="InterPro" id="IPR017096">
    <property type="entry name" value="BTB-kelch_protein"/>
</dbReference>
<dbReference type="InterPro" id="IPR000210">
    <property type="entry name" value="BTB/POZ_dom"/>
</dbReference>
<dbReference type="SUPFAM" id="SSF54695">
    <property type="entry name" value="POZ domain"/>
    <property type="match status" value="1"/>
</dbReference>
<dbReference type="PANTHER" id="PTHR45632">
    <property type="entry name" value="LD33804P"/>
    <property type="match status" value="1"/>
</dbReference>
<evidence type="ECO:0000256" key="1">
    <source>
        <dbReference type="ARBA" id="ARBA00022441"/>
    </source>
</evidence>
<accession>A0ABD3UU74</accession>
<organism evidence="5 7">
    <name type="scientific">Sinanodonta woodiana</name>
    <name type="common">Chinese pond mussel</name>
    <name type="synonym">Anodonta woodiana</name>
    <dbReference type="NCBI Taxonomy" id="1069815"/>
    <lineage>
        <taxon>Eukaryota</taxon>
        <taxon>Metazoa</taxon>
        <taxon>Spiralia</taxon>
        <taxon>Lophotrochozoa</taxon>
        <taxon>Mollusca</taxon>
        <taxon>Bivalvia</taxon>
        <taxon>Autobranchia</taxon>
        <taxon>Heteroconchia</taxon>
        <taxon>Palaeoheterodonta</taxon>
        <taxon>Unionida</taxon>
        <taxon>Unionoidea</taxon>
        <taxon>Unionidae</taxon>
        <taxon>Unioninae</taxon>
        <taxon>Sinanodonta</taxon>
    </lineage>
</organism>